<dbReference type="Proteomes" id="UP001597375">
    <property type="component" value="Unassembled WGS sequence"/>
</dbReference>
<dbReference type="SUPFAM" id="SSF52833">
    <property type="entry name" value="Thioredoxin-like"/>
    <property type="match status" value="1"/>
</dbReference>
<proteinExistence type="inferred from homology"/>
<dbReference type="RefSeq" id="WP_386819172.1">
    <property type="nucleotide sequence ID" value="NZ_JBHUIT010000003.1"/>
</dbReference>
<organism evidence="3 4">
    <name type="scientific">Luteolibacter algae</name>
    <dbReference type="NCBI Taxonomy" id="454151"/>
    <lineage>
        <taxon>Bacteria</taxon>
        <taxon>Pseudomonadati</taxon>
        <taxon>Verrucomicrobiota</taxon>
        <taxon>Verrucomicrobiia</taxon>
        <taxon>Verrucomicrobiales</taxon>
        <taxon>Verrucomicrobiaceae</taxon>
        <taxon>Luteolibacter</taxon>
    </lineage>
</organism>
<reference evidence="4" key="1">
    <citation type="journal article" date="2019" name="Int. J. Syst. Evol. Microbiol.">
        <title>The Global Catalogue of Microorganisms (GCM) 10K type strain sequencing project: providing services to taxonomists for standard genome sequencing and annotation.</title>
        <authorList>
            <consortium name="The Broad Institute Genomics Platform"/>
            <consortium name="The Broad Institute Genome Sequencing Center for Infectious Disease"/>
            <person name="Wu L."/>
            <person name="Ma J."/>
        </authorList>
    </citation>
    <scope>NUCLEOTIDE SEQUENCE [LARGE SCALE GENOMIC DNA]</scope>
    <source>
        <strain evidence="4">CGMCC 4.7106</strain>
    </source>
</reference>
<accession>A0ABW5D5Y2</accession>
<evidence type="ECO:0000313" key="3">
    <source>
        <dbReference type="EMBL" id="MFD2256175.1"/>
    </source>
</evidence>
<dbReference type="EMBL" id="JBHUIT010000003">
    <property type="protein sequence ID" value="MFD2256175.1"/>
    <property type="molecule type" value="Genomic_DNA"/>
</dbReference>
<dbReference type="NCBIfam" id="TIGR01617">
    <property type="entry name" value="arsC_related"/>
    <property type="match status" value="1"/>
</dbReference>
<dbReference type="InterPro" id="IPR036249">
    <property type="entry name" value="Thioredoxin-like_sf"/>
</dbReference>
<dbReference type="Pfam" id="PF03960">
    <property type="entry name" value="ArsC"/>
    <property type="match status" value="1"/>
</dbReference>
<dbReference type="InterPro" id="IPR006504">
    <property type="entry name" value="Tscrpt_reg_Spx/MgsR"/>
</dbReference>
<sequence length="118" mass="13106">MKIYTLKTCDSCRKATKWLKEQGISFEEIAIRATPPSDSELQTALKNLNGDIKKLFNTSGQDYRVLNLKEKLPGLPEADALQLLAANGNLIKRPFLISGGKTLVGFKPDLWKSQLTEA</sequence>
<comment type="caution">
    <text evidence="3">The sequence shown here is derived from an EMBL/GenBank/DDBJ whole genome shotgun (WGS) entry which is preliminary data.</text>
</comment>
<protein>
    <submittedName>
        <fullName evidence="3">Spx/MgsR family RNA polymerase-binding regulatory protein</fullName>
    </submittedName>
</protein>
<dbReference type="PANTHER" id="PTHR30041:SF8">
    <property type="entry name" value="PROTEIN YFFB"/>
    <property type="match status" value="1"/>
</dbReference>
<comment type="similarity">
    <text evidence="1 2">Belongs to the ArsC family.</text>
</comment>
<keyword evidence="4" id="KW-1185">Reference proteome</keyword>
<evidence type="ECO:0000256" key="1">
    <source>
        <dbReference type="ARBA" id="ARBA00007198"/>
    </source>
</evidence>
<name>A0ABW5D5Y2_9BACT</name>
<dbReference type="PANTHER" id="PTHR30041">
    <property type="entry name" value="ARSENATE REDUCTASE"/>
    <property type="match status" value="1"/>
</dbReference>
<dbReference type="Gene3D" id="3.40.30.10">
    <property type="entry name" value="Glutaredoxin"/>
    <property type="match status" value="1"/>
</dbReference>
<gene>
    <name evidence="3" type="ORF">ACFSSA_05780</name>
</gene>
<evidence type="ECO:0000256" key="2">
    <source>
        <dbReference type="PROSITE-ProRule" id="PRU01282"/>
    </source>
</evidence>
<dbReference type="PROSITE" id="PS51353">
    <property type="entry name" value="ARSC"/>
    <property type="match status" value="1"/>
</dbReference>
<dbReference type="InterPro" id="IPR006660">
    <property type="entry name" value="Arsenate_reductase-like"/>
</dbReference>
<evidence type="ECO:0000313" key="4">
    <source>
        <dbReference type="Proteomes" id="UP001597375"/>
    </source>
</evidence>